<dbReference type="EMBL" id="PVNP01000074">
    <property type="protein sequence ID" value="PRO74063.1"/>
    <property type="molecule type" value="Genomic_DNA"/>
</dbReference>
<dbReference type="AlphaFoldDB" id="A0A2S9VC89"/>
<name>A0A2S9VC89_9ALTE</name>
<proteinExistence type="predicted"/>
<organism evidence="2 3">
    <name type="scientific">Alteromonas alba</name>
    <dbReference type="NCBI Taxonomy" id="2079529"/>
    <lineage>
        <taxon>Bacteria</taxon>
        <taxon>Pseudomonadati</taxon>
        <taxon>Pseudomonadota</taxon>
        <taxon>Gammaproteobacteria</taxon>
        <taxon>Alteromonadales</taxon>
        <taxon>Alteromonadaceae</taxon>
        <taxon>Alteromonas/Salinimonas group</taxon>
        <taxon>Alteromonas</taxon>
    </lineage>
</organism>
<dbReference type="Proteomes" id="UP000238949">
    <property type="component" value="Unassembled WGS sequence"/>
</dbReference>
<keyword evidence="3" id="KW-1185">Reference proteome</keyword>
<reference evidence="3" key="1">
    <citation type="journal article" date="2020" name="Int. J. Syst. Evol. Microbiol.">
        <title>Alteromonas alba sp. nov., a marine bacterium isolated from the seawater of the West Pacific Ocean.</title>
        <authorList>
            <person name="Sun C."/>
            <person name="Wu Y.-H."/>
            <person name="Xamxidin M."/>
            <person name="Cheng H."/>
            <person name="Xu X.-W."/>
        </authorList>
    </citation>
    <scope>NUCLEOTIDE SEQUENCE [LARGE SCALE GENOMIC DNA]</scope>
    <source>
        <strain evidence="3">190</strain>
    </source>
</reference>
<evidence type="ECO:0000313" key="2">
    <source>
        <dbReference type="EMBL" id="PRO74063.1"/>
    </source>
</evidence>
<accession>A0A2S9VC89</accession>
<evidence type="ECO:0000313" key="3">
    <source>
        <dbReference type="Proteomes" id="UP000238949"/>
    </source>
</evidence>
<feature type="chain" id="PRO_5015494159" description="Porin" evidence="1">
    <location>
        <begin position="26"/>
        <end position="62"/>
    </location>
</feature>
<evidence type="ECO:0008006" key="4">
    <source>
        <dbReference type="Google" id="ProtNLM"/>
    </source>
</evidence>
<dbReference type="RefSeq" id="WP_105934173.1">
    <property type="nucleotide sequence ID" value="NZ_PVNP01000074.1"/>
</dbReference>
<protein>
    <recommendedName>
        <fullName evidence="4">Porin</fullName>
    </recommendedName>
</protein>
<evidence type="ECO:0000256" key="1">
    <source>
        <dbReference type="SAM" id="SignalP"/>
    </source>
</evidence>
<keyword evidence="1" id="KW-0732">Signal</keyword>
<gene>
    <name evidence="2" type="ORF">C6Y40_08270</name>
</gene>
<sequence length="62" mass="6625">MHAFNLKALAAAGLTSAWLASPVAAIEIYQQGEGDNKAVVSIGGYVKMDIRHVNGDIAYQDY</sequence>
<feature type="signal peptide" evidence="1">
    <location>
        <begin position="1"/>
        <end position="25"/>
    </location>
</feature>
<comment type="caution">
    <text evidence="2">The sequence shown here is derived from an EMBL/GenBank/DDBJ whole genome shotgun (WGS) entry which is preliminary data.</text>
</comment>